<evidence type="ECO:0000313" key="10">
    <source>
        <dbReference type="Proteomes" id="UP000321353"/>
    </source>
</evidence>
<evidence type="ECO:0000256" key="5">
    <source>
        <dbReference type="ARBA" id="ARBA00022840"/>
    </source>
</evidence>
<dbReference type="KEGG" id="smam:Mal15_40830"/>
<dbReference type="Gene3D" id="3.40.980.20">
    <property type="entry name" value="Four-carbon acid sugar kinase, nucleotide binding domain"/>
    <property type="match status" value="1"/>
</dbReference>
<sequence>MSDVLKGLPPQRSKDLLPALRESVRESGKCVVVLDDDPTGTQTVYQTPVLTTWGVDALVDQLGRDDAMFYILTNSRALPERDAVDLARTLGRNLREASAVTGRDVSVISRSDSTLRGHYPAEVNAVAESLGHPDAIHVIMPFFLQGGRLTIGDTHYVAEGDALVPAAETPFAKDATFGFSRSNLCDWVIEKSGGAVDRSALHSISIDDLRCGDPDVVAARIAALPPGSVLIVNAVAITDARAFALAARKAERSGAELVYRTAASFVQAYAGLDEMPLLRGEQMIASENNAGLIVVGSYVPKTTVQLNRLLAADDPPQAVVLDVGRLLSEQAAEHLAEVAGRVNALLAQGQDVVLHTSRGLVTGSDGESSLRIGTAVSKAVVDVVRAIEVPLRFLIAKGGITSSDVATQGLDVKRAMVLGQILPGIPVWSLGPESRRPDLPYVVFPGNVGDDDALAQAYKKLQCQRDA</sequence>
<dbReference type="GO" id="GO:0016301">
    <property type="term" value="F:kinase activity"/>
    <property type="evidence" value="ECO:0007669"/>
    <property type="project" value="UniProtKB-KW"/>
</dbReference>
<evidence type="ECO:0000256" key="3">
    <source>
        <dbReference type="ARBA" id="ARBA00022741"/>
    </source>
</evidence>
<dbReference type="InterPro" id="IPR031475">
    <property type="entry name" value="NBD_C"/>
</dbReference>
<dbReference type="Pfam" id="PF17042">
    <property type="entry name" value="NBD_C"/>
    <property type="match status" value="1"/>
</dbReference>
<evidence type="ECO:0000313" key="9">
    <source>
        <dbReference type="EMBL" id="QEG00015.1"/>
    </source>
</evidence>
<dbReference type="InterPro" id="IPR010737">
    <property type="entry name" value="4-carb_acid_sugar_kinase_N"/>
</dbReference>
<keyword evidence="3" id="KW-0547">Nucleotide-binding</keyword>
<dbReference type="RefSeq" id="WP_233902899.1">
    <property type="nucleotide sequence ID" value="NZ_CP036264.1"/>
</dbReference>
<reference evidence="9 10" key="1">
    <citation type="submission" date="2019-02" db="EMBL/GenBank/DDBJ databases">
        <title>Planctomycetal bacteria perform biofilm scaping via a novel small molecule.</title>
        <authorList>
            <person name="Jeske O."/>
            <person name="Boedeker C."/>
            <person name="Wiegand S."/>
            <person name="Breitling P."/>
            <person name="Kallscheuer N."/>
            <person name="Jogler M."/>
            <person name="Rohde M."/>
            <person name="Petersen J."/>
            <person name="Medema M.H."/>
            <person name="Surup F."/>
            <person name="Jogler C."/>
        </authorList>
    </citation>
    <scope>NUCLEOTIDE SEQUENCE [LARGE SCALE GENOMIC DNA]</scope>
    <source>
        <strain evidence="9 10">Mal15</strain>
    </source>
</reference>
<evidence type="ECO:0000256" key="1">
    <source>
        <dbReference type="ARBA" id="ARBA00005715"/>
    </source>
</evidence>
<evidence type="ECO:0000256" key="2">
    <source>
        <dbReference type="ARBA" id="ARBA00022679"/>
    </source>
</evidence>
<feature type="domain" description="Four-carbon acid sugar kinase nucleotide binding" evidence="8">
    <location>
        <begin position="292"/>
        <end position="454"/>
    </location>
</feature>
<keyword evidence="2" id="KW-0808">Transferase</keyword>
<name>A0A5B9MK20_9BACT</name>
<gene>
    <name evidence="9" type="ORF">Mal15_40830</name>
</gene>
<keyword evidence="5" id="KW-0067">ATP-binding</keyword>
<dbReference type="SUPFAM" id="SSF142764">
    <property type="entry name" value="YgbK-like"/>
    <property type="match status" value="1"/>
</dbReference>
<dbReference type="Gene3D" id="3.40.50.10840">
    <property type="entry name" value="Putative sugar-binding, N-terminal domain"/>
    <property type="match status" value="1"/>
</dbReference>
<keyword evidence="6" id="KW-0119">Carbohydrate metabolism</keyword>
<accession>A0A5B9MK20</accession>
<comment type="similarity">
    <text evidence="1">Belongs to the four-carbon acid sugar kinase family.</text>
</comment>
<keyword evidence="4" id="KW-0418">Kinase</keyword>
<organism evidence="9 10">
    <name type="scientific">Stieleria maiorica</name>
    <dbReference type="NCBI Taxonomy" id="2795974"/>
    <lineage>
        <taxon>Bacteria</taxon>
        <taxon>Pseudomonadati</taxon>
        <taxon>Planctomycetota</taxon>
        <taxon>Planctomycetia</taxon>
        <taxon>Pirellulales</taxon>
        <taxon>Pirellulaceae</taxon>
        <taxon>Stieleria</taxon>
    </lineage>
</organism>
<dbReference type="GO" id="GO:0005524">
    <property type="term" value="F:ATP binding"/>
    <property type="evidence" value="ECO:0007669"/>
    <property type="project" value="UniProtKB-KW"/>
</dbReference>
<dbReference type="InterPro" id="IPR042213">
    <property type="entry name" value="NBD_C_sf"/>
</dbReference>
<evidence type="ECO:0000256" key="6">
    <source>
        <dbReference type="ARBA" id="ARBA00023277"/>
    </source>
</evidence>
<evidence type="ECO:0000259" key="8">
    <source>
        <dbReference type="Pfam" id="PF17042"/>
    </source>
</evidence>
<proteinExistence type="inferred from homology"/>
<protein>
    <recommendedName>
        <fullName evidence="11">Hydroxyacid dehydrogenase</fullName>
    </recommendedName>
</protein>
<dbReference type="InterPro" id="IPR037051">
    <property type="entry name" value="4-carb_acid_sugar_kinase_N_sf"/>
</dbReference>
<dbReference type="Pfam" id="PF07005">
    <property type="entry name" value="SBD_N"/>
    <property type="match status" value="1"/>
</dbReference>
<evidence type="ECO:0000256" key="4">
    <source>
        <dbReference type="ARBA" id="ARBA00022777"/>
    </source>
</evidence>
<evidence type="ECO:0008006" key="11">
    <source>
        <dbReference type="Google" id="ProtNLM"/>
    </source>
</evidence>
<evidence type="ECO:0000259" key="7">
    <source>
        <dbReference type="Pfam" id="PF07005"/>
    </source>
</evidence>
<keyword evidence="10" id="KW-1185">Reference proteome</keyword>
<dbReference type="EMBL" id="CP036264">
    <property type="protein sequence ID" value="QEG00015.1"/>
    <property type="molecule type" value="Genomic_DNA"/>
</dbReference>
<dbReference type="AlphaFoldDB" id="A0A5B9MK20"/>
<dbReference type="Proteomes" id="UP000321353">
    <property type="component" value="Chromosome"/>
</dbReference>
<feature type="domain" description="Four-carbon acid sugar kinase N-terminal" evidence="7">
    <location>
        <begin position="32"/>
        <end position="268"/>
    </location>
</feature>